<gene>
    <name evidence="2" type="ORF">HDA44_001687</name>
</gene>
<proteinExistence type="predicted"/>
<reference evidence="2 3" key="1">
    <citation type="submission" date="2020-08" db="EMBL/GenBank/DDBJ databases">
        <title>Sequencing the genomes of 1000 actinobacteria strains.</title>
        <authorList>
            <person name="Klenk H.-P."/>
        </authorList>
    </citation>
    <scope>NUCLEOTIDE SEQUENCE [LARGE SCALE GENOMIC DNA]</scope>
    <source>
        <strain evidence="2 3">DSM 17294</strain>
    </source>
</reference>
<evidence type="ECO:0000256" key="1">
    <source>
        <dbReference type="SAM" id="MobiDB-lite"/>
    </source>
</evidence>
<dbReference type="AlphaFoldDB" id="A0A841DNK0"/>
<dbReference type="Proteomes" id="UP000558997">
    <property type="component" value="Unassembled WGS sequence"/>
</dbReference>
<sequence>MMMTPNLPLNVACSNSQFQPPFRSASRGTRVQAGAGSSQFEEIT</sequence>
<comment type="caution">
    <text evidence="2">The sequence shown here is derived from an EMBL/GenBank/DDBJ whole genome shotgun (WGS) entry which is preliminary data.</text>
</comment>
<evidence type="ECO:0000313" key="3">
    <source>
        <dbReference type="Proteomes" id="UP000558997"/>
    </source>
</evidence>
<name>A0A841DNK0_9ACTN</name>
<keyword evidence="3" id="KW-1185">Reference proteome</keyword>
<feature type="compositionally biased region" description="Polar residues" evidence="1">
    <location>
        <begin position="35"/>
        <end position="44"/>
    </location>
</feature>
<organism evidence="2 3">
    <name type="scientific">Kribbella solani</name>
    <dbReference type="NCBI Taxonomy" id="236067"/>
    <lineage>
        <taxon>Bacteria</taxon>
        <taxon>Bacillati</taxon>
        <taxon>Actinomycetota</taxon>
        <taxon>Actinomycetes</taxon>
        <taxon>Propionibacteriales</taxon>
        <taxon>Kribbellaceae</taxon>
        <taxon>Kribbella</taxon>
    </lineage>
</organism>
<evidence type="ECO:0000313" key="2">
    <source>
        <dbReference type="EMBL" id="MBB5978346.1"/>
    </source>
</evidence>
<feature type="region of interest" description="Disordered" evidence="1">
    <location>
        <begin position="22"/>
        <end position="44"/>
    </location>
</feature>
<dbReference type="EMBL" id="JACHNF010000001">
    <property type="protein sequence ID" value="MBB5978346.1"/>
    <property type="molecule type" value="Genomic_DNA"/>
</dbReference>
<protein>
    <submittedName>
        <fullName evidence="2">Uncharacterized protein</fullName>
    </submittedName>
</protein>
<accession>A0A841DNK0</accession>